<protein>
    <submittedName>
        <fullName evidence="2">Hypothetical domain protein</fullName>
    </submittedName>
</protein>
<accession>A0A3B0PZ91</accession>
<organism evidence="2 3">
    <name type="scientific">Mycoplasmoides gallisepticum</name>
    <name type="common">Mycoplasma gallisepticum</name>
    <dbReference type="NCBI Taxonomy" id="2096"/>
    <lineage>
        <taxon>Bacteria</taxon>
        <taxon>Bacillati</taxon>
        <taxon>Mycoplasmatota</taxon>
        <taxon>Mycoplasmoidales</taxon>
        <taxon>Mycoplasmoidaceae</taxon>
        <taxon>Mycoplasmoides</taxon>
    </lineage>
</organism>
<name>A0A3B0PZ91_MYCGL</name>
<feature type="compositionally biased region" description="Basic and acidic residues" evidence="1">
    <location>
        <begin position="1"/>
        <end position="19"/>
    </location>
</feature>
<proteinExistence type="predicted"/>
<dbReference type="EMBL" id="LS991952">
    <property type="protein sequence ID" value="SYV94203.1"/>
    <property type="molecule type" value="Genomic_DNA"/>
</dbReference>
<evidence type="ECO:0000256" key="1">
    <source>
        <dbReference type="SAM" id="MobiDB-lite"/>
    </source>
</evidence>
<evidence type="ECO:0000313" key="2">
    <source>
        <dbReference type="EMBL" id="SYV94203.1"/>
    </source>
</evidence>
<feature type="region of interest" description="Disordered" evidence="1">
    <location>
        <begin position="1"/>
        <end position="21"/>
    </location>
</feature>
<dbReference type="Proteomes" id="UP000260136">
    <property type="component" value="Chromosome"/>
</dbReference>
<gene>
    <name evidence="2" type="ORF">NCTC10115_00515</name>
</gene>
<evidence type="ECO:0000313" key="3">
    <source>
        <dbReference type="Proteomes" id="UP000260136"/>
    </source>
</evidence>
<dbReference type="AlphaFoldDB" id="A0A3B0PZ91"/>
<reference evidence="3" key="1">
    <citation type="submission" date="2018-06" db="EMBL/GenBank/DDBJ databases">
        <authorList>
            <consortium name="Pathogen Informatics"/>
        </authorList>
    </citation>
    <scope>NUCLEOTIDE SEQUENCE [LARGE SCALE GENOMIC DNA]</scope>
    <source>
        <strain evidence="3">NCTC10115</strain>
    </source>
</reference>
<sequence>MVNNKKEAKVGRNQEESDLTKQSNLLNFVNAMDLSESTLSLDNLFNIEADDEEETTSNKTPLTEPKMIKVKLSKTNKATTKNPNVVKKVTIS</sequence>